<evidence type="ECO:0000313" key="5">
    <source>
        <dbReference type="Proteomes" id="UP000224567"/>
    </source>
</evidence>
<evidence type="ECO:0000256" key="1">
    <source>
        <dbReference type="ARBA" id="ARBA00023175"/>
    </source>
</evidence>
<evidence type="ECO:0000259" key="3">
    <source>
        <dbReference type="SMART" id="SM00129"/>
    </source>
</evidence>
<feature type="domain" description="Kinesin motor" evidence="3">
    <location>
        <begin position="23"/>
        <end position="178"/>
    </location>
</feature>
<dbReference type="InterPro" id="IPR036961">
    <property type="entry name" value="Kinesin_motor_dom_sf"/>
</dbReference>
<sequence length="281" mass="31893">MGAIGGKDLKKWEKMQGAALGGEEKILVLVRMRPLSEKEITRNEVSDWKCINETIILYRNNLQERSGLLTAYTFDRVYKGDCSTREVYEGGTKTIESSAHEFIRKDNKTTLSASANFVDLAGSERASQALLVGQRLKEGIQVLILDVEQLVENKPPQKMTLNQLAWLYSIMLTVVVVKLALWLYCKSSGNDIVCAYAKHVFPRLVYDSEPMLMILKGFELPFGGYDDEQRSMFPKFLMRCPKDLERENTKPSDLNVTQSDLLSNMISVRFSSASVQLRIQF</sequence>
<keyword evidence="5" id="KW-1185">Reference proteome</keyword>
<dbReference type="InterPro" id="IPR027640">
    <property type="entry name" value="Kinesin-like_fam"/>
</dbReference>
<keyword evidence="1" id="KW-0505">Motor protein</keyword>
<dbReference type="GO" id="GO:0007018">
    <property type="term" value="P:microtubule-based movement"/>
    <property type="evidence" value="ECO:0007669"/>
    <property type="project" value="InterPro"/>
</dbReference>
<name>A0A2G2VSP6_CAPBA</name>
<dbReference type="EMBL" id="MLFT02000010">
    <property type="protein sequence ID" value="PHT36004.1"/>
    <property type="molecule type" value="Genomic_DNA"/>
</dbReference>
<dbReference type="Gene3D" id="3.40.850.10">
    <property type="entry name" value="Kinesin motor domain"/>
    <property type="match status" value="1"/>
</dbReference>
<gene>
    <name evidence="4" type="ORF">CQW23_23704</name>
</gene>
<reference evidence="5" key="2">
    <citation type="journal article" date="2017" name="J. Anim. Genet.">
        <title>Multiple reference genome sequences of hot pepper reveal the massive evolution of plant disease resistance genes by retroduplication.</title>
        <authorList>
            <person name="Kim S."/>
            <person name="Park J."/>
            <person name="Yeom S.-I."/>
            <person name="Kim Y.-M."/>
            <person name="Seo E."/>
            <person name="Kim K.-T."/>
            <person name="Kim M.-S."/>
            <person name="Lee J.M."/>
            <person name="Cheong K."/>
            <person name="Shin H.-S."/>
            <person name="Kim S.-B."/>
            <person name="Han K."/>
            <person name="Lee J."/>
            <person name="Park M."/>
            <person name="Lee H.-A."/>
            <person name="Lee H.-Y."/>
            <person name="Lee Y."/>
            <person name="Oh S."/>
            <person name="Lee J.H."/>
            <person name="Choi E."/>
            <person name="Choi E."/>
            <person name="Lee S.E."/>
            <person name="Jeon J."/>
            <person name="Kim H."/>
            <person name="Choi G."/>
            <person name="Song H."/>
            <person name="Lee J."/>
            <person name="Lee S.-C."/>
            <person name="Kwon J.-K."/>
            <person name="Lee H.-Y."/>
            <person name="Koo N."/>
            <person name="Hong Y."/>
            <person name="Kim R.W."/>
            <person name="Kang W.-H."/>
            <person name="Huh J.H."/>
            <person name="Kang B.-C."/>
            <person name="Yang T.-J."/>
            <person name="Lee Y.-H."/>
            <person name="Bennetzen J.L."/>
            <person name="Choi D."/>
        </authorList>
    </citation>
    <scope>NUCLEOTIDE SEQUENCE [LARGE SCALE GENOMIC DNA]</scope>
    <source>
        <strain evidence="5">cv. PBC81</strain>
    </source>
</reference>
<dbReference type="PANTHER" id="PTHR47968:SF18">
    <property type="entry name" value="KINESIN-LIKE PROTEIN KIN-7F"/>
    <property type="match status" value="1"/>
</dbReference>
<dbReference type="InterPro" id="IPR027417">
    <property type="entry name" value="P-loop_NTPase"/>
</dbReference>
<dbReference type="GO" id="GO:0005524">
    <property type="term" value="F:ATP binding"/>
    <property type="evidence" value="ECO:0007669"/>
    <property type="project" value="InterPro"/>
</dbReference>
<dbReference type="Proteomes" id="UP000224567">
    <property type="component" value="Unassembled WGS sequence"/>
</dbReference>
<proteinExistence type="predicted"/>
<keyword evidence="2" id="KW-0812">Transmembrane</keyword>
<reference evidence="4 5" key="1">
    <citation type="journal article" date="2017" name="Genome Biol.">
        <title>New reference genome sequences of hot pepper reveal the massive evolution of plant disease-resistance genes by retroduplication.</title>
        <authorList>
            <person name="Kim S."/>
            <person name="Park J."/>
            <person name="Yeom S.I."/>
            <person name="Kim Y.M."/>
            <person name="Seo E."/>
            <person name="Kim K.T."/>
            <person name="Kim M.S."/>
            <person name="Lee J.M."/>
            <person name="Cheong K."/>
            <person name="Shin H.S."/>
            <person name="Kim S.B."/>
            <person name="Han K."/>
            <person name="Lee J."/>
            <person name="Park M."/>
            <person name="Lee H.A."/>
            <person name="Lee H.Y."/>
            <person name="Lee Y."/>
            <person name="Oh S."/>
            <person name="Lee J.H."/>
            <person name="Choi E."/>
            <person name="Choi E."/>
            <person name="Lee S.E."/>
            <person name="Jeon J."/>
            <person name="Kim H."/>
            <person name="Choi G."/>
            <person name="Song H."/>
            <person name="Lee J."/>
            <person name="Lee S.C."/>
            <person name="Kwon J.K."/>
            <person name="Lee H.Y."/>
            <person name="Koo N."/>
            <person name="Hong Y."/>
            <person name="Kim R.W."/>
            <person name="Kang W.H."/>
            <person name="Huh J.H."/>
            <person name="Kang B.C."/>
            <person name="Yang T.J."/>
            <person name="Lee Y.H."/>
            <person name="Bennetzen J.L."/>
            <person name="Choi D."/>
        </authorList>
    </citation>
    <scope>NUCLEOTIDE SEQUENCE [LARGE SCALE GENOMIC DNA]</scope>
    <source>
        <strain evidence="5">cv. PBC81</strain>
    </source>
</reference>
<organism evidence="4 5">
    <name type="scientific">Capsicum baccatum</name>
    <name type="common">Peruvian pepper</name>
    <dbReference type="NCBI Taxonomy" id="33114"/>
    <lineage>
        <taxon>Eukaryota</taxon>
        <taxon>Viridiplantae</taxon>
        <taxon>Streptophyta</taxon>
        <taxon>Embryophyta</taxon>
        <taxon>Tracheophyta</taxon>
        <taxon>Spermatophyta</taxon>
        <taxon>Magnoliopsida</taxon>
        <taxon>eudicotyledons</taxon>
        <taxon>Gunneridae</taxon>
        <taxon>Pentapetalae</taxon>
        <taxon>asterids</taxon>
        <taxon>lamiids</taxon>
        <taxon>Solanales</taxon>
        <taxon>Solanaceae</taxon>
        <taxon>Solanoideae</taxon>
        <taxon>Capsiceae</taxon>
        <taxon>Capsicum</taxon>
    </lineage>
</organism>
<evidence type="ECO:0000256" key="2">
    <source>
        <dbReference type="SAM" id="Phobius"/>
    </source>
</evidence>
<dbReference type="GO" id="GO:0008017">
    <property type="term" value="F:microtubule binding"/>
    <property type="evidence" value="ECO:0007669"/>
    <property type="project" value="InterPro"/>
</dbReference>
<dbReference type="GO" id="GO:0003777">
    <property type="term" value="F:microtubule motor activity"/>
    <property type="evidence" value="ECO:0007669"/>
    <property type="project" value="InterPro"/>
</dbReference>
<dbReference type="SUPFAM" id="SSF52540">
    <property type="entry name" value="P-loop containing nucleoside triphosphate hydrolases"/>
    <property type="match status" value="1"/>
</dbReference>
<keyword evidence="2" id="KW-1133">Transmembrane helix</keyword>
<accession>A0A2G2VSP6</accession>
<evidence type="ECO:0000313" key="4">
    <source>
        <dbReference type="EMBL" id="PHT36004.1"/>
    </source>
</evidence>
<dbReference type="STRING" id="33114.A0A2G2VSP6"/>
<dbReference type="AlphaFoldDB" id="A0A2G2VSP6"/>
<dbReference type="OrthoDB" id="1304820at2759"/>
<comment type="caution">
    <text evidence="4">The sequence shown here is derived from an EMBL/GenBank/DDBJ whole genome shotgun (WGS) entry which is preliminary data.</text>
</comment>
<dbReference type="InterPro" id="IPR001752">
    <property type="entry name" value="Kinesin_motor_dom"/>
</dbReference>
<feature type="transmembrane region" description="Helical" evidence="2">
    <location>
        <begin position="164"/>
        <end position="184"/>
    </location>
</feature>
<keyword evidence="2" id="KW-0472">Membrane</keyword>
<protein>
    <submittedName>
        <fullName evidence="4">Metal tolerance protein 3</fullName>
    </submittedName>
</protein>
<dbReference type="SMART" id="SM00129">
    <property type="entry name" value="KISc"/>
    <property type="match status" value="1"/>
</dbReference>
<dbReference type="PANTHER" id="PTHR47968">
    <property type="entry name" value="CENTROMERE PROTEIN E"/>
    <property type="match status" value="1"/>
</dbReference>